<evidence type="ECO:0000256" key="5">
    <source>
        <dbReference type="ARBA" id="ARBA00022989"/>
    </source>
</evidence>
<dbReference type="Gene3D" id="1.20.1510.10">
    <property type="entry name" value="Cation efflux protein transmembrane domain"/>
    <property type="match status" value="1"/>
</dbReference>
<keyword evidence="6 7" id="KW-0472">Membrane</keyword>
<dbReference type="Pfam" id="PF16916">
    <property type="entry name" value="ZT_dimer"/>
    <property type="match status" value="1"/>
</dbReference>
<dbReference type="InterPro" id="IPR027469">
    <property type="entry name" value="Cation_efflux_TMD_sf"/>
</dbReference>
<accession>A0ABT2LJI0</accession>
<dbReference type="InterPro" id="IPR002524">
    <property type="entry name" value="Cation_efflux"/>
</dbReference>
<feature type="transmembrane region" description="Helical" evidence="7">
    <location>
        <begin position="152"/>
        <end position="174"/>
    </location>
</feature>
<evidence type="ECO:0000313" key="10">
    <source>
        <dbReference type="EMBL" id="MCT7374751.1"/>
    </source>
</evidence>
<feature type="transmembrane region" description="Helical" evidence="7">
    <location>
        <begin position="111"/>
        <end position="132"/>
    </location>
</feature>
<feature type="domain" description="Cation efflux protein transmembrane" evidence="8">
    <location>
        <begin position="12"/>
        <end position="205"/>
    </location>
</feature>
<dbReference type="Proteomes" id="UP001320831">
    <property type="component" value="Unassembled WGS sequence"/>
</dbReference>
<feature type="domain" description="Cation efflux protein cytoplasmic" evidence="9">
    <location>
        <begin position="210"/>
        <end position="286"/>
    </location>
</feature>
<reference evidence="10 11" key="1">
    <citation type="submission" date="2022-09" db="EMBL/GenBank/DDBJ databases">
        <title>Chelativorans salina sp. nov., a novel slightly halophilic bacterium isolated from a saline lake sediment enrichment.</title>
        <authorList>
            <person name="Gao L."/>
            <person name="Fang B.-Z."/>
            <person name="Li W.-J."/>
        </authorList>
    </citation>
    <scope>NUCLEOTIDE SEQUENCE [LARGE SCALE GENOMIC DNA]</scope>
    <source>
        <strain evidence="10 11">EGI FJ00035</strain>
    </source>
</reference>
<evidence type="ECO:0000256" key="6">
    <source>
        <dbReference type="ARBA" id="ARBA00023136"/>
    </source>
</evidence>
<feature type="transmembrane region" description="Helical" evidence="7">
    <location>
        <begin position="82"/>
        <end position="105"/>
    </location>
</feature>
<dbReference type="InterPro" id="IPR027470">
    <property type="entry name" value="Cation_efflux_CTD"/>
</dbReference>
<evidence type="ECO:0000259" key="8">
    <source>
        <dbReference type="Pfam" id="PF01545"/>
    </source>
</evidence>
<dbReference type="InterPro" id="IPR058533">
    <property type="entry name" value="Cation_efflux_TM"/>
</dbReference>
<gene>
    <name evidence="10" type="ORF">N5A92_06845</name>
</gene>
<evidence type="ECO:0000313" key="11">
    <source>
        <dbReference type="Proteomes" id="UP001320831"/>
    </source>
</evidence>
<keyword evidence="11" id="KW-1185">Reference proteome</keyword>
<evidence type="ECO:0000256" key="2">
    <source>
        <dbReference type="ARBA" id="ARBA00008114"/>
    </source>
</evidence>
<dbReference type="Pfam" id="PF01545">
    <property type="entry name" value="Cation_efflux"/>
    <property type="match status" value="1"/>
</dbReference>
<dbReference type="InterPro" id="IPR036837">
    <property type="entry name" value="Cation_efflux_CTD_sf"/>
</dbReference>
<comment type="caution">
    <text evidence="10">The sequence shown here is derived from an EMBL/GenBank/DDBJ whole genome shotgun (WGS) entry which is preliminary data.</text>
</comment>
<evidence type="ECO:0000259" key="9">
    <source>
        <dbReference type="Pfam" id="PF16916"/>
    </source>
</evidence>
<dbReference type="PANTHER" id="PTHR43840">
    <property type="entry name" value="MITOCHONDRIAL METAL TRANSPORTER 1-RELATED"/>
    <property type="match status" value="1"/>
</dbReference>
<dbReference type="Gene3D" id="3.30.70.1350">
    <property type="entry name" value="Cation efflux protein, cytoplasmic domain"/>
    <property type="match status" value="1"/>
</dbReference>
<proteinExistence type="inferred from homology"/>
<keyword evidence="3" id="KW-0813">Transport</keyword>
<dbReference type="InterPro" id="IPR050291">
    <property type="entry name" value="CDF_Transporter"/>
</dbReference>
<dbReference type="EMBL" id="JAOCZP010000002">
    <property type="protein sequence ID" value="MCT7374751.1"/>
    <property type="molecule type" value="Genomic_DNA"/>
</dbReference>
<evidence type="ECO:0000256" key="3">
    <source>
        <dbReference type="ARBA" id="ARBA00022448"/>
    </source>
</evidence>
<protein>
    <submittedName>
        <fullName evidence="10">Cation diffusion facilitator family transporter</fullName>
    </submittedName>
</protein>
<evidence type="ECO:0000256" key="4">
    <source>
        <dbReference type="ARBA" id="ARBA00022692"/>
    </source>
</evidence>
<organism evidence="10 11">
    <name type="scientific">Chelativorans salis</name>
    <dbReference type="NCBI Taxonomy" id="2978478"/>
    <lineage>
        <taxon>Bacteria</taxon>
        <taxon>Pseudomonadati</taxon>
        <taxon>Pseudomonadota</taxon>
        <taxon>Alphaproteobacteria</taxon>
        <taxon>Hyphomicrobiales</taxon>
        <taxon>Phyllobacteriaceae</taxon>
        <taxon>Chelativorans</taxon>
    </lineage>
</organism>
<comment type="subcellular location">
    <subcellularLocation>
        <location evidence="1">Membrane</location>
        <topology evidence="1">Multi-pass membrane protein</topology>
    </subcellularLocation>
</comment>
<evidence type="ECO:0000256" key="7">
    <source>
        <dbReference type="SAM" id="Phobius"/>
    </source>
</evidence>
<keyword evidence="4 7" id="KW-0812">Transmembrane</keyword>
<dbReference type="PANTHER" id="PTHR43840:SF15">
    <property type="entry name" value="MITOCHONDRIAL METAL TRANSPORTER 1-RELATED"/>
    <property type="match status" value="1"/>
</dbReference>
<dbReference type="SUPFAM" id="SSF160240">
    <property type="entry name" value="Cation efflux protein cytoplasmic domain-like"/>
    <property type="match status" value="1"/>
</dbReference>
<feature type="transmembrane region" description="Helical" evidence="7">
    <location>
        <begin position="44"/>
        <end position="62"/>
    </location>
</feature>
<dbReference type="SUPFAM" id="SSF161111">
    <property type="entry name" value="Cation efflux protein transmembrane domain-like"/>
    <property type="match status" value="1"/>
</dbReference>
<evidence type="ECO:0000256" key="1">
    <source>
        <dbReference type="ARBA" id="ARBA00004141"/>
    </source>
</evidence>
<keyword evidence="5 7" id="KW-1133">Transmembrane helix</keyword>
<dbReference type="NCBIfam" id="TIGR01297">
    <property type="entry name" value="CDF"/>
    <property type="match status" value="1"/>
</dbReference>
<sequence length="297" mass="32167">MTPMKTVRRLSFWSIVVGMVIFALKLCAWWLTGSVALFSDAMESIVNVVASGAAWFAIRVAYTPADENHPFGHHKAEYLSAVLEGVLIVVAALLILREAALAFYLPHALEAPGIGLSITAVAAVGNGIWAIVLMRTGRSARSPALVADGRHLWTDVITSAGVIAGLLLALATGWLWLDPLMAIIVAANILWHGWHMVSASVQGLMDVAVDPAEVAEIERIVRANSDEALEFHDLKTREAGRARFIEFHLVVPSDMTVERSHAICDRIEDALEDEIPGARVVIHVEPAHKAKNGDNRG</sequence>
<name>A0ABT2LJI0_9HYPH</name>
<dbReference type="RefSeq" id="WP_260901252.1">
    <property type="nucleotide sequence ID" value="NZ_JAOCZP010000002.1"/>
</dbReference>
<feature type="transmembrane region" description="Helical" evidence="7">
    <location>
        <begin position="12"/>
        <end position="32"/>
    </location>
</feature>
<comment type="similarity">
    <text evidence="2">Belongs to the cation diffusion facilitator (CDF) transporter (TC 2.A.4) family.</text>
</comment>